<gene>
    <name evidence="1" type="ORF">HRTV-27_gp98</name>
</gene>
<name>A0AAE8XZZ3_9CAUD</name>
<proteinExistence type="predicted"/>
<evidence type="ECO:0000313" key="1">
    <source>
        <dbReference type="EMBL" id="UBF22791.1"/>
    </source>
</evidence>
<reference evidence="1" key="1">
    <citation type="submission" date="2021-05" db="EMBL/GenBank/DDBJ databases">
        <title>Diversity, taxonomy and evolution of archaeal viruses of the class Caudoviricetes.</title>
        <authorList>
            <person name="Liu Y."/>
            <person name="Demina T.A."/>
            <person name="Roux S."/>
            <person name="Aiewsakun P."/>
            <person name="Kazlauskas D."/>
            <person name="Simmonds P."/>
            <person name="Prangishvili D."/>
            <person name="Oksanen H.M."/>
            <person name="Krupovic M."/>
        </authorList>
    </citation>
    <scope>NUCLEOTIDE SEQUENCE</scope>
    <source>
        <strain evidence="1">HRTV-27/27</strain>
    </source>
</reference>
<dbReference type="EMBL" id="MZ334522">
    <property type="protein sequence ID" value="UBF22791.1"/>
    <property type="molecule type" value="Genomic_DNA"/>
</dbReference>
<dbReference type="Proteomes" id="UP000827260">
    <property type="component" value="Segment"/>
</dbReference>
<accession>A0AAE8XZZ3</accession>
<sequence>MKRSSWRRRSARPNKLNRCCDDPARGATGYVHIMTHDKSEYDFEVLQFPDIPDIILVWVSDTTDEWIESDEYVTPEP</sequence>
<protein>
    <submittedName>
        <fullName evidence="1">Uncharacterized protein</fullName>
    </submittedName>
</protein>
<organism evidence="1 2">
    <name type="scientific">Halorubrum tailed virus 27</name>
    <dbReference type="NCBI Taxonomy" id="2878008"/>
    <lineage>
        <taxon>Viruses</taxon>
        <taxon>Duplodnaviria</taxon>
        <taxon>Heunggongvirae</taxon>
        <taxon>Uroviricota</taxon>
        <taxon>Caudoviricetes</taxon>
        <taxon>Thumleimavirales</taxon>
        <taxon>Hafunaviridae</taxon>
        <taxon>Minorvirus</taxon>
        <taxon>Minorvirus thailandense</taxon>
        <taxon>Minorvirus HRTV27</taxon>
    </lineage>
</organism>
<keyword evidence="2" id="KW-1185">Reference proteome</keyword>
<evidence type="ECO:0000313" key="2">
    <source>
        <dbReference type="Proteomes" id="UP000827260"/>
    </source>
</evidence>